<keyword evidence="4" id="KW-1185">Reference proteome</keyword>
<evidence type="ECO:0000256" key="1">
    <source>
        <dbReference type="ARBA" id="ARBA00008007"/>
    </source>
</evidence>
<reference evidence="3" key="1">
    <citation type="submission" date="2021-11" db="EMBL/GenBank/DDBJ databases">
        <title>Genome sequence.</title>
        <authorList>
            <person name="Sun Q."/>
        </authorList>
    </citation>
    <scope>NUCLEOTIDE SEQUENCE</scope>
    <source>
        <strain evidence="3">JC732</strain>
    </source>
</reference>
<dbReference type="InterPro" id="IPR029057">
    <property type="entry name" value="PRTase-like"/>
</dbReference>
<gene>
    <name evidence="3" type="ORF">LOC68_11535</name>
</gene>
<proteinExistence type="inferred from homology"/>
<protein>
    <recommendedName>
        <fullName evidence="2">Phosphoribosyltransferase domain-containing protein</fullName>
    </recommendedName>
</protein>
<dbReference type="InterPro" id="IPR051910">
    <property type="entry name" value="ComF/GntX_DNA_util-trans"/>
</dbReference>
<comment type="caution">
    <text evidence="3">The sequence shown here is derived from an EMBL/GenBank/DDBJ whole genome shotgun (WGS) entry which is preliminary data.</text>
</comment>
<dbReference type="InterPro" id="IPR000836">
    <property type="entry name" value="PRTase_dom"/>
</dbReference>
<dbReference type="Pfam" id="PF00156">
    <property type="entry name" value="Pribosyltran"/>
    <property type="match status" value="1"/>
</dbReference>
<comment type="similarity">
    <text evidence="1">Belongs to the ComF/GntX family.</text>
</comment>
<dbReference type="Gene3D" id="3.40.50.2020">
    <property type="match status" value="1"/>
</dbReference>
<dbReference type="EMBL" id="JAJKFT010000010">
    <property type="protein sequence ID" value="MCC9629030.1"/>
    <property type="molecule type" value="Genomic_DNA"/>
</dbReference>
<name>A0A9X1MML5_9BACT</name>
<evidence type="ECO:0000313" key="3">
    <source>
        <dbReference type="EMBL" id="MCC9629030.1"/>
    </source>
</evidence>
<dbReference type="CDD" id="cd06223">
    <property type="entry name" value="PRTases_typeI"/>
    <property type="match status" value="1"/>
</dbReference>
<dbReference type="RefSeq" id="WP_230218628.1">
    <property type="nucleotide sequence ID" value="NZ_JAJKFT010000010.1"/>
</dbReference>
<accession>A0A9X1MML5</accession>
<evidence type="ECO:0000313" key="4">
    <source>
        <dbReference type="Proteomes" id="UP001139103"/>
    </source>
</evidence>
<dbReference type="PANTHER" id="PTHR47505">
    <property type="entry name" value="DNA UTILIZATION PROTEIN YHGH"/>
    <property type="match status" value="1"/>
</dbReference>
<feature type="domain" description="Phosphoribosyltransferase" evidence="2">
    <location>
        <begin position="107"/>
        <end position="202"/>
    </location>
</feature>
<dbReference type="PANTHER" id="PTHR47505:SF1">
    <property type="entry name" value="DNA UTILIZATION PROTEIN YHGH"/>
    <property type="match status" value="1"/>
</dbReference>
<sequence length="206" mass="22185">MKDALRCRRCGNRLPPAGLATDAGCDFCRDMRPKWDGVITLGDHSGLLQQAIITAKQASGAPVAAAIANLLASKVAETDWLGTIDLVVPTPIYWLRRIRRGINPAERLAAAIARRLNVKFCPHALKISRMMRKQSELRLAARRANVRDGFRVKTPHLLSGASVLLVDDVMTSGATAAEITGKMRKCGAARVIVAVAARAPRGETGN</sequence>
<dbReference type="Proteomes" id="UP001139103">
    <property type="component" value="Unassembled WGS sequence"/>
</dbReference>
<organism evidence="3 4">
    <name type="scientific">Blastopirellula sediminis</name>
    <dbReference type="NCBI Taxonomy" id="2894196"/>
    <lineage>
        <taxon>Bacteria</taxon>
        <taxon>Pseudomonadati</taxon>
        <taxon>Planctomycetota</taxon>
        <taxon>Planctomycetia</taxon>
        <taxon>Pirellulales</taxon>
        <taxon>Pirellulaceae</taxon>
        <taxon>Blastopirellula</taxon>
    </lineage>
</organism>
<dbReference type="AlphaFoldDB" id="A0A9X1MML5"/>
<dbReference type="SUPFAM" id="SSF53271">
    <property type="entry name" value="PRTase-like"/>
    <property type="match status" value="1"/>
</dbReference>
<evidence type="ECO:0000259" key="2">
    <source>
        <dbReference type="Pfam" id="PF00156"/>
    </source>
</evidence>